<dbReference type="Proteomes" id="UP001056778">
    <property type="component" value="Chromosome 5"/>
</dbReference>
<keyword evidence="2" id="KW-1185">Reference proteome</keyword>
<proteinExistence type="predicted"/>
<evidence type="ECO:0000313" key="1">
    <source>
        <dbReference type="EMBL" id="KAI4460419.1"/>
    </source>
</evidence>
<evidence type="ECO:0000313" key="2">
    <source>
        <dbReference type="Proteomes" id="UP001056778"/>
    </source>
</evidence>
<protein>
    <submittedName>
        <fullName evidence="1">Dna cross-link repair protein pso2/snm1-related</fullName>
    </submittedName>
</protein>
<gene>
    <name evidence="1" type="ORF">MML48_5g00002674</name>
</gene>
<comment type="caution">
    <text evidence="1">The sequence shown here is derived from an EMBL/GenBank/DDBJ whole genome shotgun (WGS) entry which is preliminary data.</text>
</comment>
<accession>A0ACB9T122</accession>
<reference evidence="1" key="1">
    <citation type="submission" date="2022-04" db="EMBL/GenBank/DDBJ databases">
        <title>Chromosome-scale genome assembly of Holotrichia oblita Faldermann.</title>
        <authorList>
            <person name="Rongchong L."/>
        </authorList>
    </citation>
    <scope>NUCLEOTIDE SEQUENCE</scope>
    <source>
        <strain evidence="1">81SQS9</strain>
    </source>
</reference>
<dbReference type="EMBL" id="CM043019">
    <property type="protein sequence ID" value="KAI4460419.1"/>
    <property type="molecule type" value="Genomic_DNA"/>
</dbReference>
<name>A0ACB9T122_HOLOL</name>
<organism evidence="1 2">
    <name type="scientific">Holotrichia oblita</name>
    <name type="common">Chafer beetle</name>
    <dbReference type="NCBI Taxonomy" id="644536"/>
    <lineage>
        <taxon>Eukaryota</taxon>
        <taxon>Metazoa</taxon>
        <taxon>Ecdysozoa</taxon>
        <taxon>Arthropoda</taxon>
        <taxon>Hexapoda</taxon>
        <taxon>Insecta</taxon>
        <taxon>Pterygota</taxon>
        <taxon>Neoptera</taxon>
        <taxon>Endopterygota</taxon>
        <taxon>Coleoptera</taxon>
        <taxon>Polyphaga</taxon>
        <taxon>Scarabaeiformia</taxon>
        <taxon>Scarabaeidae</taxon>
        <taxon>Melolonthinae</taxon>
        <taxon>Holotrichia</taxon>
    </lineage>
</organism>
<sequence length="399" mass="47198">MSTFNGFLREIPYIRVDRFDTYDEDTKIFFLTHCHADHTVGICDEFFLDLKRRNLFLYASPISVRILKNDYPDFTCRLKEVIVGEYSLIQTEYRGEIIYLTYKAIPAGHCPGSVMFLFDTERFQVLYTGDFRIDKHEQFMNKYFKDVTSIETIYLDTTFCKKEFPHFPTRKESLSGLCDLITSWLNRDKTNLIKLTFPATYGSEYLFKGIYESTGFKIHVNERRYNLHKFIPDLDEMIDVDDYKLKLRIHACDNFFCRLANSSPTKICEIKITAMIWTHYQPGDSVVSYEGGNFYRVCASYHPSYNEINDFINYLKPKRIIACVFPQKPDEQIEMLGLLKEMTRNYSKREIDEKFVIDVGKMLKSEDNRKKKLLRNDDLLSSPPRRFKKLQTSDVDLNR</sequence>